<sequence length="210" mass="24374">MNVLEVFFISQGIYIYLSILLRIFGKKEFSQLNVFDFAVFLIVAEIMTDTLGNDDFPFIYGVIATSTLIIIDRLVSLITLKSKRLRDIFEGRPTYIIYKGKLNQKAMKKQRYTVDDLSHHLRENNIDSISKVEFALLETNGTLSIITKEECCVELPDALIIDGIINEDNLKLLNLDINWLKKELKKQHIHNIDDVFYCILEKEKLLVIKK</sequence>
<evidence type="ECO:0000256" key="6">
    <source>
        <dbReference type="ARBA" id="ARBA00023136"/>
    </source>
</evidence>
<keyword evidence="3" id="KW-1003">Cell membrane</keyword>
<dbReference type="InterPro" id="IPR023090">
    <property type="entry name" value="UPF0702_alpha/beta_dom_sf"/>
</dbReference>
<reference evidence="10" key="2">
    <citation type="journal article" date="2018" name="BMC Genomics">
        <title>Whole genome sequencing and function prediction of 133 gut anaerobes isolated from chicken caecum in pure cultures.</title>
        <authorList>
            <person name="Medvecky M."/>
            <person name="Cejkova D."/>
            <person name="Polansky O."/>
            <person name="Karasova D."/>
            <person name="Kubasova T."/>
            <person name="Cizek A."/>
            <person name="Rychlik I."/>
        </authorList>
    </citation>
    <scope>NUCLEOTIDE SEQUENCE</scope>
    <source>
        <strain evidence="10">An149</strain>
    </source>
</reference>
<evidence type="ECO:0000256" key="5">
    <source>
        <dbReference type="ARBA" id="ARBA00022989"/>
    </source>
</evidence>
<dbReference type="EMBL" id="NFLB01000008">
    <property type="protein sequence ID" value="OUQ04936.1"/>
    <property type="molecule type" value="Genomic_DNA"/>
</dbReference>
<dbReference type="PANTHER" id="PTHR34582">
    <property type="entry name" value="UPF0702 TRANSMEMBRANE PROTEIN YCAP"/>
    <property type="match status" value="1"/>
</dbReference>
<evidence type="ECO:0000313" key="10">
    <source>
        <dbReference type="EMBL" id="OUQ04936.1"/>
    </source>
</evidence>
<evidence type="ECO:0000313" key="11">
    <source>
        <dbReference type="Proteomes" id="UP000196258"/>
    </source>
</evidence>
<evidence type="ECO:0000256" key="7">
    <source>
        <dbReference type="SAM" id="Phobius"/>
    </source>
</evidence>
<reference evidence="9" key="4">
    <citation type="submission" date="2021-09" db="EMBL/GenBank/DDBJ databases">
        <authorList>
            <person name="Gilroy R."/>
        </authorList>
    </citation>
    <scope>NUCLEOTIDE SEQUENCE</scope>
    <source>
        <strain evidence="9">CHK193-16274</strain>
    </source>
</reference>
<dbReference type="Pfam" id="PF04239">
    <property type="entry name" value="DUF421"/>
    <property type="match status" value="1"/>
</dbReference>
<dbReference type="EMBL" id="DYWV01000011">
    <property type="protein sequence ID" value="HJF39341.1"/>
    <property type="molecule type" value="Genomic_DNA"/>
</dbReference>
<dbReference type="PANTHER" id="PTHR34582:SF6">
    <property type="entry name" value="UPF0702 TRANSMEMBRANE PROTEIN YCAP"/>
    <property type="match status" value="1"/>
</dbReference>
<gene>
    <name evidence="10" type="ORF">B5E91_07955</name>
    <name evidence="9" type="ORF">K8V91_00320</name>
</gene>
<dbReference type="Proteomes" id="UP000196258">
    <property type="component" value="Unassembled WGS sequence"/>
</dbReference>
<reference evidence="11" key="1">
    <citation type="submission" date="2017-04" db="EMBL/GenBank/DDBJ databases">
        <title>Function of individual gut microbiota members based on whole genome sequencing of pure cultures obtained from chicken caecum.</title>
        <authorList>
            <person name="Medvecky M."/>
            <person name="Cejkova D."/>
            <person name="Polansky O."/>
            <person name="Karasova D."/>
            <person name="Kubasova T."/>
            <person name="Cizek A."/>
            <person name="Rychlik I."/>
        </authorList>
    </citation>
    <scope>NUCLEOTIDE SEQUENCE [LARGE SCALE GENOMIC DNA]</scope>
    <source>
        <strain evidence="11">An149</strain>
    </source>
</reference>
<evidence type="ECO:0000313" key="9">
    <source>
        <dbReference type="EMBL" id="HJF39341.1"/>
    </source>
</evidence>
<proteinExistence type="inferred from homology"/>
<evidence type="ECO:0000256" key="1">
    <source>
        <dbReference type="ARBA" id="ARBA00004651"/>
    </source>
</evidence>
<keyword evidence="5 7" id="KW-1133">Transmembrane helix</keyword>
<dbReference type="InterPro" id="IPR007353">
    <property type="entry name" value="DUF421"/>
</dbReference>
<evidence type="ECO:0000256" key="4">
    <source>
        <dbReference type="ARBA" id="ARBA00022692"/>
    </source>
</evidence>
<evidence type="ECO:0000256" key="3">
    <source>
        <dbReference type="ARBA" id="ARBA00022475"/>
    </source>
</evidence>
<protein>
    <submittedName>
        <fullName evidence="10">DUF421 domain-containing protein</fullName>
    </submittedName>
</protein>
<feature type="domain" description="YetF C-terminal" evidence="8">
    <location>
        <begin position="81"/>
        <end position="198"/>
    </location>
</feature>
<accession>A0A1Y4Q984</accession>
<dbReference type="Gene3D" id="3.30.240.20">
    <property type="entry name" value="bsu07140 like domains"/>
    <property type="match status" value="2"/>
</dbReference>
<feature type="transmembrane region" description="Helical" evidence="7">
    <location>
        <begin position="58"/>
        <end position="80"/>
    </location>
</feature>
<dbReference type="GO" id="GO:0005886">
    <property type="term" value="C:plasma membrane"/>
    <property type="evidence" value="ECO:0007669"/>
    <property type="project" value="UniProtKB-SubCell"/>
</dbReference>
<keyword evidence="4 7" id="KW-0812">Transmembrane</keyword>
<dbReference type="AlphaFoldDB" id="A0A1Y4Q984"/>
<comment type="subcellular location">
    <subcellularLocation>
        <location evidence="1">Cell membrane</location>
        <topology evidence="1">Multi-pass membrane protein</topology>
    </subcellularLocation>
</comment>
<name>A0A1Y4Q984_9FIRM</name>
<comment type="caution">
    <text evidence="10">The sequence shown here is derived from an EMBL/GenBank/DDBJ whole genome shotgun (WGS) entry which is preliminary data.</text>
</comment>
<keyword evidence="6 7" id="KW-0472">Membrane</keyword>
<dbReference type="RefSeq" id="WP_087256672.1">
    <property type="nucleotide sequence ID" value="NZ_CAJFOD010000116.1"/>
</dbReference>
<comment type="similarity">
    <text evidence="2">Belongs to the UPF0702 family.</text>
</comment>
<evidence type="ECO:0000256" key="2">
    <source>
        <dbReference type="ARBA" id="ARBA00006448"/>
    </source>
</evidence>
<feature type="transmembrane region" description="Helical" evidence="7">
    <location>
        <begin position="6"/>
        <end position="25"/>
    </location>
</feature>
<reference evidence="9" key="3">
    <citation type="journal article" date="2021" name="PeerJ">
        <title>Extensive microbial diversity within the chicken gut microbiome revealed by metagenomics and culture.</title>
        <authorList>
            <person name="Gilroy R."/>
            <person name="Ravi A."/>
            <person name="Getino M."/>
            <person name="Pursley I."/>
            <person name="Horton D.L."/>
            <person name="Alikhan N.F."/>
            <person name="Baker D."/>
            <person name="Gharbi K."/>
            <person name="Hall N."/>
            <person name="Watson M."/>
            <person name="Adriaenssens E.M."/>
            <person name="Foster-Nyarko E."/>
            <person name="Jarju S."/>
            <person name="Secka A."/>
            <person name="Antonio M."/>
            <person name="Oren A."/>
            <person name="Chaudhuri R.R."/>
            <person name="La Ragione R."/>
            <person name="Hildebrand F."/>
            <person name="Pallen M.J."/>
        </authorList>
    </citation>
    <scope>NUCLEOTIDE SEQUENCE</scope>
    <source>
        <strain evidence="9">CHK193-16274</strain>
    </source>
</reference>
<dbReference type="Proteomes" id="UP000749320">
    <property type="component" value="Unassembled WGS sequence"/>
</dbReference>
<evidence type="ECO:0000259" key="8">
    <source>
        <dbReference type="Pfam" id="PF04239"/>
    </source>
</evidence>
<organism evidence="10 11">
    <name type="scientific">Thomasclavelia spiroformis</name>
    <dbReference type="NCBI Taxonomy" id="29348"/>
    <lineage>
        <taxon>Bacteria</taxon>
        <taxon>Bacillati</taxon>
        <taxon>Bacillota</taxon>
        <taxon>Erysipelotrichia</taxon>
        <taxon>Erysipelotrichales</taxon>
        <taxon>Coprobacillaceae</taxon>
        <taxon>Thomasclavelia</taxon>
    </lineage>
</organism>